<dbReference type="PROSITE" id="PS50144">
    <property type="entry name" value="MATH"/>
    <property type="match status" value="1"/>
</dbReference>
<proteinExistence type="predicted"/>
<keyword evidence="4" id="KW-1185">Reference proteome</keyword>
<dbReference type="Gene3D" id="2.60.210.10">
    <property type="entry name" value="Apoptosis, Tumor Necrosis Factor Receptor Associated Protein 2, Chain A"/>
    <property type="match status" value="1"/>
</dbReference>
<dbReference type="PANTHER" id="PTHR26379">
    <property type="entry name" value="BTB/POZ AND MATH DOMAIN-CONTAINING PROTEIN 1"/>
    <property type="match status" value="1"/>
</dbReference>
<evidence type="ECO:0000313" key="4">
    <source>
        <dbReference type="Proteomes" id="UP000298652"/>
    </source>
</evidence>
<dbReference type="Proteomes" id="UP000298652">
    <property type="component" value="Chromosome 4"/>
</dbReference>
<dbReference type="PANTHER" id="PTHR26379:SF403">
    <property type="entry name" value="SPECKLE-TYPE POZ PROTEIN"/>
    <property type="match status" value="1"/>
</dbReference>
<dbReference type="InterPro" id="IPR008974">
    <property type="entry name" value="TRAF-like"/>
</dbReference>
<sequence length="257" mass="27232">MSAEPAFTTSAIVASIASPSHVLKINGYSRTKGLTVGVHLRSHSFDVYDHSWHLAYLPNGDCAERSDYISIYLVLDGTANGGLVLAQFSINLLDCAGRLASTYTRTSTTNQEVLDKSRHLNLKYDSFYMRHDITVVTKFHVEDTATITVQATAVPVFVAVSPPNLSRRLGHLLLNEQGADGASTSMTRTSQCTGACSRLCLVGPLDQALLQACAKDRLGRLGRGLTGGGLPGRVAGLGGNPQATTHPRAALGPPAAT</sequence>
<dbReference type="GO" id="GO:0016567">
    <property type="term" value="P:protein ubiquitination"/>
    <property type="evidence" value="ECO:0007669"/>
    <property type="project" value="InterPro"/>
</dbReference>
<feature type="domain" description="MATH" evidence="2">
    <location>
        <begin position="18"/>
        <end position="151"/>
    </location>
</feature>
<feature type="region of interest" description="Disordered" evidence="1">
    <location>
        <begin position="232"/>
        <end position="257"/>
    </location>
</feature>
<accession>A0A4U6UT37</accession>
<evidence type="ECO:0000256" key="1">
    <source>
        <dbReference type="SAM" id="MobiDB-lite"/>
    </source>
</evidence>
<evidence type="ECO:0000313" key="3">
    <source>
        <dbReference type="EMBL" id="TKW19670.1"/>
    </source>
</evidence>
<protein>
    <recommendedName>
        <fullName evidence="2">MATH domain-containing protein</fullName>
    </recommendedName>
</protein>
<gene>
    <name evidence="3" type="ORF">SEVIR_4G035600v2</name>
</gene>
<evidence type="ECO:0000259" key="2">
    <source>
        <dbReference type="PROSITE" id="PS50144"/>
    </source>
</evidence>
<name>A0A4U6UT37_SETVI</name>
<organism evidence="3 4">
    <name type="scientific">Setaria viridis</name>
    <name type="common">Green bristlegrass</name>
    <name type="synonym">Setaria italica subsp. viridis</name>
    <dbReference type="NCBI Taxonomy" id="4556"/>
    <lineage>
        <taxon>Eukaryota</taxon>
        <taxon>Viridiplantae</taxon>
        <taxon>Streptophyta</taxon>
        <taxon>Embryophyta</taxon>
        <taxon>Tracheophyta</taxon>
        <taxon>Spermatophyta</taxon>
        <taxon>Magnoliopsida</taxon>
        <taxon>Liliopsida</taxon>
        <taxon>Poales</taxon>
        <taxon>Poaceae</taxon>
        <taxon>PACMAD clade</taxon>
        <taxon>Panicoideae</taxon>
        <taxon>Panicodae</taxon>
        <taxon>Paniceae</taxon>
        <taxon>Cenchrinae</taxon>
        <taxon>Setaria</taxon>
    </lineage>
</organism>
<dbReference type="SUPFAM" id="SSF49599">
    <property type="entry name" value="TRAF domain-like"/>
    <property type="match status" value="1"/>
</dbReference>
<dbReference type="Pfam" id="PF22486">
    <property type="entry name" value="MATH_2"/>
    <property type="match status" value="1"/>
</dbReference>
<dbReference type="InterPro" id="IPR045005">
    <property type="entry name" value="BPM1-6"/>
</dbReference>
<reference evidence="3" key="1">
    <citation type="submission" date="2019-03" db="EMBL/GenBank/DDBJ databases">
        <title>WGS assembly of Setaria viridis.</title>
        <authorList>
            <person name="Huang P."/>
            <person name="Jenkins J."/>
            <person name="Grimwood J."/>
            <person name="Barry K."/>
            <person name="Healey A."/>
            <person name="Mamidi S."/>
            <person name="Sreedasyam A."/>
            <person name="Shu S."/>
            <person name="Feldman M."/>
            <person name="Wu J."/>
            <person name="Yu Y."/>
            <person name="Chen C."/>
            <person name="Johnson J."/>
            <person name="Rokhsar D."/>
            <person name="Baxter I."/>
            <person name="Schmutz J."/>
            <person name="Brutnell T."/>
            <person name="Kellogg E."/>
        </authorList>
    </citation>
    <scope>NUCLEOTIDE SEQUENCE [LARGE SCALE GENOMIC DNA]</scope>
</reference>
<dbReference type="CDD" id="cd00121">
    <property type="entry name" value="MATH"/>
    <property type="match status" value="1"/>
</dbReference>
<dbReference type="AlphaFoldDB" id="A0A4U6UT37"/>
<dbReference type="Gramene" id="TKW19670">
    <property type="protein sequence ID" value="TKW19670"/>
    <property type="gene ID" value="SEVIR_4G035600v2"/>
</dbReference>
<dbReference type="EMBL" id="CM016555">
    <property type="protein sequence ID" value="TKW19670.1"/>
    <property type="molecule type" value="Genomic_DNA"/>
</dbReference>
<dbReference type="InterPro" id="IPR002083">
    <property type="entry name" value="MATH/TRAF_dom"/>
</dbReference>